<dbReference type="Gene3D" id="3.40.250.10">
    <property type="entry name" value="Rhodanese-like domain"/>
    <property type="match status" value="1"/>
</dbReference>
<protein>
    <submittedName>
        <fullName evidence="2">Rhodanese-related sulfurtransferase</fullName>
    </submittedName>
</protein>
<feature type="domain" description="Rhodanese" evidence="1">
    <location>
        <begin position="39"/>
        <end position="119"/>
    </location>
</feature>
<dbReference type="InterPro" id="IPR001763">
    <property type="entry name" value="Rhodanese-like_dom"/>
</dbReference>
<gene>
    <name evidence="2" type="ORF">DFO70_107328</name>
</gene>
<accession>A0A366JU26</accession>
<evidence type="ECO:0000259" key="1">
    <source>
        <dbReference type="PROSITE" id="PS50206"/>
    </source>
</evidence>
<reference evidence="2 3" key="1">
    <citation type="submission" date="2018-06" db="EMBL/GenBank/DDBJ databases">
        <title>Freshwater and sediment microbial communities from various areas in North America, analyzing microbe dynamics in response to fracking.</title>
        <authorList>
            <person name="Lamendella R."/>
        </authorList>
    </citation>
    <scope>NUCLEOTIDE SEQUENCE [LARGE SCALE GENOMIC DNA]</scope>
    <source>
        <strain evidence="2 3">14_TX</strain>
    </source>
</reference>
<organism evidence="2 3">
    <name type="scientific">Cytobacillus firmus</name>
    <name type="common">Bacillus firmus</name>
    <dbReference type="NCBI Taxonomy" id="1399"/>
    <lineage>
        <taxon>Bacteria</taxon>
        <taxon>Bacillati</taxon>
        <taxon>Bacillota</taxon>
        <taxon>Bacilli</taxon>
        <taxon>Bacillales</taxon>
        <taxon>Bacillaceae</taxon>
        <taxon>Cytobacillus</taxon>
    </lineage>
</organism>
<dbReference type="InterPro" id="IPR050229">
    <property type="entry name" value="GlpE_sulfurtransferase"/>
</dbReference>
<dbReference type="PROSITE" id="PS50206">
    <property type="entry name" value="RHODANESE_3"/>
    <property type="match status" value="1"/>
</dbReference>
<dbReference type="PANTHER" id="PTHR43031">
    <property type="entry name" value="FAD-DEPENDENT OXIDOREDUCTASE"/>
    <property type="match status" value="1"/>
</dbReference>
<dbReference type="EMBL" id="QNSF01000007">
    <property type="protein sequence ID" value="RBP92392.1"/>
    <property type="molecule type" value="Genomic_DNA"/>
</dbReference>
<proteinExistence type="predicted"/>
<dbReference type="GO" id="GO:0016740">
    <property type="term" value="F:transferase activity"/>
    <property type="evidence" value="ECO:0007669"/>
    <property type="project" value="UniProtKB-KW"/>
</dbReference>
<dbReference type="PANTHER" id="PTHR43031:SF17">
    <property type="entry name" value="SULFURTRANSFERASE YTWF-RELATED"/>
    <property type="match status" value="1"/>
</dbReference>
<dbReference type="RefSeq" id="WP_113883504.1">
    <property type="nucleotide sequence ID" value="NZ_QNSF01000007.1"/>
</dbReference>
<keyword evidence="2" id="KW-0808">Transferase</keyword>
<evidence type="ECO:0000313" key="2">
    <source>
        <dbReference type="EMBL" id="RBP92392.1"/>
    </source>
</evidence>
<evidence type="ECO:0000313" key="3">
    <source>
        <dbReference type="Proteomes" id="UP000252731"/>
    </source>
</evidence>
<dbReference type="STRING" id="1399.VL14_22320"/>
<dbReference type="CDD" id="cd00158">
    <property type="entry name" value="RHOD"/>
    <property type="match status" value="1"/>
</dbReference>
<dbReference type="InterPro" id="IPR036873">
    <property type="entry name" value="Rhodanese-like_dom_sf"/>
</dbReference>
<keyword evidence="3" id="KW-1185">Reference proteome</keyword>
<dbReference type="Pfam" id="PF00581">
    <property type="entry name" value="Rhodanese"/>
    <property type="match status" value="1"/>
</dbReference>
<dbReference type="SMART" id="SM00450">
    <property type="entry name" value="RHOD"/>
    <property type="match status" value="1"/>
</dbReference>
<dbReference type="Proteomes" id="UP000252731">
    <property type="component" value="Unassembled WGS sequence"/>
</dbReference>
<dbReference type="OrthoDB" id="9800872at2"/>
<name>A0A366JU26_CYTFI</name>
<comment type="caution">
    <text evidence="2">The sequence shown here is derived from an EMBL/GenBank/DDBJ whole genome shotgun (WGS) entry which is preliminary data.</text>
</comment>
<dbReference type="SUPFAM" id="SSF52821">
    <property type="entry name" value="Rhodanese/Cell cycle control phosphatase"/>
    <property type="match status" value="1"/>
</dbReference>
<sequence length="119" mass="13358">MTIANGIIIALLIIFLAQKLIPVKGVKQLTTAQLKNEMKDKTKQYIDVRTSAEFNSFHITGFKNIPLHQLHQKMGQLSRDKEIVVICQSGMRSSKASKMLKKSGYKNITNIKGGVSAWR</sequence>
<dbReference type="AlphaFoldDB" id="A0A366JU26"/>